<keyword evidence="2" id="KW-0378">Hydrolase</keyword>
<dbReference type="Gene3D" id="3.40.50.1820">
    <property type="entry name" value="alpha/beta hydrolase"/>
    <property type="match status" value="1"/>
</dbReference>
<dbReference type="RefSeq" id="WP_007623968.1">
    <property type="nucleotide sequence ID" value="NZ_BANX01000032.1"/>
</dbReference>
<gene>
    <name evidence="2" type="ORF">GS4_32_01120</name>
</gene>
<dbReference type="Pfam" id="PF12697">
    <property type="entry name" value="Abhydrolase_6"/>
    <property type="match status" value="1"/>
</dbReference>
<dbReference type="STRING" id="1223545.GS4_32_01120"/>
<evidence type="ECO:0000313" key="2">
    <source>
        <dbReference type="EMBL" id="GAC70168.1"/>
    </source>
</evidence>
<dbReference type="eggNOG" id="COG2267">
    <property type="taxonomic scope" value="Bacteria"/>
</dbReference>
<organism evidence="2 3">
    <name type="scientific">Gordonia soli NBRC 108243</name>
    <dbReference type="NCBI Taxonomy" id="1223545"/>
    <lineage>
        <taxon>Bacteria</taxon>
        <taxon>Bacillati</taxon>
        <taxon>Actinomycetota</taxon>
        <taxon>Actinomycetes</taxon>
        <taxon>Mycobacteriales</taxon>
        <taxon>Gordoniaceae</taxon>
        <taxon>Gordonia</taxon>
    </lineage>
</organism>
<dbReference type="AlphaFoldDB" id="M0QNL3"/>
<dbReference type="InterPro" id="IPR000073">
    <property type="entry name" value="AB_hydrolase_1"/>
</dbReference>
<protein>
    <submittedName>
        <fullName evidence="2">Putative hydrolase</fullName>
    </submittedName>
</protein>
<feature type="domain" description="AB hydrolase-1" evidence="1">
    <location>
        <begin position="14"/>
        <end position="250"/>
    </location>
</feature>
<comment type="caution">
    <text evidence="2">The sequence shown here is derived from an EMBL/GenBank/DDBJ whole genome shotgun (WGS) entry which is preliminary data.</text>
</comment>
<sequence>MNLSYEIVGDGPTLVLLHGVVHRREAWDPVLAELSRHRRVVTVDLPGHGRSPAMPEGDDPLQLGMEILREFLDEISDGGPIHVAGNSLGGWFALELAATGAVASATALSPAGFFVNSLDQRRAVTTFLFLRRAARLMGRHRDQILDTKIGRTIALAVFFAKPWLIDAEVAKIDSRSLLTNEIIDRGLQADFGFTTPPADARVTVAWGGRDLVLPAYEARMVHRVFPQATVRVYPGVGHVPMTDDPELVAAILLDGSRSVGHLDSDAA</sequence>
<evidence type="ECO:0000313" key="3">
    <source>
        <dbReference type="Proteomes" id="UP000011666"/>
    </source>
</evidence>
<dbReference type="SUPFAM" id="SSF53474">
    <property type="entry name" value="alpha/beta-Hydrolases"/>
    <property type="match status" value="1"/>
</dbReference>
<reference evidence="2 3" key="1">
    <citation type="submission" date="2013-01" db="EMBL/GenBank/DDBJ databases">
        <title>Whole genome shotgun sequence of Gordonia soli NBRC 108243.</title>
        <authorList>
            <person name="Isaki-Nakamura S."/>
            <person name="Hosoyama A."/>
            <person name="Tsuchikane K."/>
            <person name="Ando Y."/>
            <person name="Baba S."/>
            <person name="Ohji S."/>
            <person name="Hamada M."/>
            <person name="Tamura T."/>
            <person name="Yamazoe A."/>
            <person name="Yamazaki S."/>
            <person name="Fujita N."/>
        </authorList>
    </citation>
    <scope>NUCLEOTIDE SEQUENCE [LARGE SCALE GENOMIC DNA]</scope>
    <source>
        <strain evidence="2 3">NBRC 108243</strain>
    </source>
</reference>
<dbReference type="EMBL" id="BANX01000032">
    <property type="protein sequence ID" value="GAC70168.1"/>
    <property type="molecule type" value="Genomic_DNA"/>
</dbReference>
<dbReference type="PANTHER" id="PTHR46438">
    <property type="entry name" value="ALPHA/BETA-HYDROLASES SUPERFAMILY PROTEIN"/>
    <property type="match status" value="1"/>
</dbReference>
<proteinExistence type="predicted"/>
<dbReference type="OrthoDB" id="27092at2"/>
<dbReference type="PANTHER" id="PTHR46438:SF11">
    <property type="entry name" value="LIPASE-RELATED"/>
    <property type="match status" value="1"/>
</dbReference>
<name>M0QNL3_9ACTN</name>
<accession>M0QNL3</accession>
<keyword evidence="3" id="KW-1185">Reference proteome</keyword>
<dbReference type="PRINTS" id="PR00111">
    <property type="entry name" value="ABHYDROLASE"/>
</dbReference>
<dbReference type="InterPro" id="IPR029058">
    <property type="entry name" value="AB_hydrolase_fold"/>
</dbReference>
<dbReference type="Proteomes" id="UP000011666">
    <property type="component" value="Unassembled WGS sequence"/>
</dbReference>
<dbReference type="GO" id="GO:0016787">
    <property type="term" value="F:hydrolase activity"/>
    <property type="evidence" value="ECO:0007669"/>
    <property type="project" value="UniProtKB-KW"/>
</dbReference>
<evidence type="ECO:0000259" key="1">
    <source>
        <dbReference type="Pfam" id="PF12697"/>
    </source>
</evidence>